<dbReference type="CDD" id="cd08236">
    <property type="entry name" value="sugar_DH"/>
    <property type="match status" value="1"/>
</dbReference>
<evidence type="ECO:0000313" key="6">
    <source>
        <dbReference type="EMBL" id="UUI02017.1"/>
    </source>
</evidence>
<gene>
    <name evidence="6" type="ORF">NP439_18495</name>
</gene>
<keyword evidence="1 4" id="KW-0479">Metal-binding</keyword>
<dbReference type="Gene3D" id="3.40.50.720">
    <property type="entry name" value="NAD(P)-binding Rossmann-like Domain"/>
    <property type="match status" value="1"/>
</dbReference>
<dbReference type="PROSITE" id="PS00059">
    <property type="entry name" value="ADH_ZINC"/>
    <property type="match status" value="1"/>
</dbReference>
<dbReference type="Gene3D" id="3.90.180.10">
    <property type="entry name" value="Medium-chain alcohol dehydrogenases, catalytic domain"/>
    <property type="match status" value="1"/>
</dbReference>
<organism evidence="6 7">
    <name type="scientific">Oceanobacillus jeddahense</name>
    <dbReference type="NCBI Taxonomy" id="1462527"/>
    <lineage>
        <taxon>Bacteria</taxon>
        <taxon>Bacillati</taxon>
        <taxon>Bacillota</taxon>
        <taxon>Bacilli</taxon>
        <taxon>Bacillales</taxon>
        <taxon>Bacillaceae</taxon>
        <taxon>Oceanobacillus</taxon>
    </lineage>
</organism>
<evidence type="ECO:0000256" key="4">
    <source>
        <dbReference type="RuleBase" id="RU361277"/>
    </source>
</evidence>
<dbReference type="PANTHER" id="PTHR43401">
    <property type="entry name" value="L-THREONINE 3-DEHYDROGENASE"/>
    <property type="match status" value="1"/>
</dbReference>
<dbReference type="InterPro" id="IPR013149">
    <property type="entry name" value="ADH-like_C"/>
</dbReference>
<evidence type="ECO:0000256" key="2">
    <source>
        <dbReference type="ARBA" id="ARBA00022833"/>
    </source>
</evidence>
<name>A0ABY5JT09_9BACI</name>
<dbReference type="InterPro" id="IPR011032">
    <property type="entry name" value="GroES-like_sf"/>
</dbReference>
<keyword evidence="3" id="KW-0560">Oxidoreductase</keyword>
<keyword evidence="2 4" id="KW-0862">Zinc</keyword>
<dbReference type="RefSeq" id="WP_256707298.1">
    <property type="nucleotide sequence ID" value="NZ_CP101914.1"/>
</dbReference>
<dbReference type="Proteomes" id="UP001059773">
    <property type="component" value="Chromosome"/>
</dbReference>
<dbReference type="InterPro" id="IPR013154">
    <property type="entry name" value="ADH-like_N"/>
</dbReference>
<dbReference type="InterPro" id="IPR050129">
    <property type="entry name" value="Zn_alcohol_dh"/>
</dbReference>
<evidence type="ECO:0000313" key="7">
    <source>
        <dbReference type="Proteomes" id="UP001059773"/>
    </source>
</evidence>
<accession>A0ABY5JT09</accession>
<proteinExistence type="inferred from homology"/>
<dbReference type="SUPFAM" id="SSF51735">
    <property type="entry name" value="NAD(P)-binding Rossmann-fold domains"/>
    <property type="match status" value="1"/>
</dbReference>
<dbReference type="InterPro" id="IPR020843">
    <property type="entry name" value="ER"/>
</dbReference>
<evidence type="ECO:0000259" key="5">
    <source>
        <dbReference type="SMART" id="SM00829"/>
    </source>
</evidence>
<comment type="cofactor">
    <cofactor evidence="4">
        <name>Zn(2+)</name>
        <dbReference type="ChEBI" id="CHEBI:29105"/>
    </cofactor>
</comment>
<dbReference type="Pfam" id="PF08240">
    <property type="entry name" value="ADH_N"/>
    <property type="match status" value="1"/>
</dbReference>
<dbReference type="InterPro" id="IPR002328">
    <property type="entry name" value="ADH_Zn_CS"/>
</dbReference>
<dbReference type="InterPro" id="IPR036291">
    <property type="entry name" value="NAD(P)-bd_dom_sf"/>
</dbReference>
<dbReference type="SMART" id="SM00829">
    <property type="entry name" value="PKS_ER"/>
    <property type="match status" value="1"/>
</dbReference>
<reference evidence="6" key="1">
    <citation type="submission" date="2022-07" db="EMBL/GenBank/DDBJ databases">
        <title>FELIX.</title>
        <authorList>
            <person name="Wan K.H."/>
            <person name="Park S."/>
            <person name="Lawrence Q."/>
            <person name="Eichenberger J.P."/>
            <person name="Booth B.W."/>
            <person name="Piaggio A.J."/>
            <person name="Chandler J.C."/>
            <person name="Franklin A.B."/>
            <person name="Celniker S.E."/>
        </authorList>
    </citation>
    <scope>NUCLEOTIDE SEQUENCE</scope>
    <source>
        <strain evidence="6">QA-1986 374</strain>
    </source>
</reference>
<evidence type="ECO:0000256" key="1">
    <source>
        <dbReference type="ARBA" id="ARBA00022723"/>
    </source>
</evidence>
<feature type="domain" description="Enoyl reductase (ER)" evidence="5">
    <location>
        <begin position="8"/>
        <end position="344"/>
    </location>
</feature>
<comment type="similarity">
    <text evidence="4">Belongs to the zinc-containing alcohol dehydrogenase family.</text>
</comment>
<evidence type="ECO:0000256" key="3">
    <source>
        <dbReference type="ARBA" id="ARBA00023002"/>
    </source>
</evidence>
<dbReference type="Pfam" id="PF00107">
    <property type="entry name" value="ADH_zinc_N"/>
    <property type="match status" value="1"/>
</dbReference>
<keyword evidence="7" id="KW-1185">Reference proteome</keyword>
<dbReference type="EMBL" id="CP101914">
    <property type="protein sequence ID" value="UUI02017.1"/>
    <property type="molecule type" value="Genomic_DNA"/>
</dbReference>
<protein>
    <submittedName>
        <fullName evidence="6">Galactitol-1-phosphate 5-dehydrogenase</fullName>
    </submittedName>
</protein>
<dbReference type="PANTHER" id="PTHR43401:SF2">
    <property type="entry name" value="L-THREONINE 3-DEHYDROGENASE"/>
    <property type="match status" value="1"/>
</dbReference>
<sequence length="349" mass="38202">MKAVQMFAVKDLRVNEVEKPAPQDDEVLLKIMAVGVCGSDIPRINHKGPHVLPVIPGHEFAGEVIEVGKEVTGWEVSDRAAVAPLIPCNQCEWCEQGLYSLCEDYKYYGSRNDGAFAEYLAVKAENLLKLNKTTPFDWGATVDPAANAIHAFFRGDIGKEDTLTVFGMGAIGLFAIQYAKAIGITKIIAVDINTEKLETAKSCGADYLINSGNESVIEKIKEYTNGDGTTAVLEMSGAAIAQVQAVQAAAKMGRIVYLGINNGNLDIPNDAINKILRGQLSIIGSWNSFSNPFPGKEWTESVRLMEEGKLNPGKLITHRLGLDDVPEVFRKIDKEPFHFNKIMFYPHGE</sequence>
<dbReference type="SUPFAM" id="SSF50129">
    <property type="entry name" value="GroES-like"/>
    <property type="match status" value="1"/>
</dbReference>